<dbReference type="InterPro" id="IPR002591">
    <property type="entry name" value="Phosphodiest/P_Trfase"/>
</dbReference>
<keyword evidence="2" id="KW-1185">Reference proteome</keyword>
<dbReference type="RefSeq" id="WP_093076375.1">
    <property type="nucleotide sequence ID" value="NZ_FNBE01000002.1"/>
</dbReference>
<evidence type="ECO:0000313" key="2">
    <source>
        <dbReference type="Proteomes" id="UP000198967"/>
    </source>
</evidence>
<dbReference type="EMBL" id="FNBE01000002">
    <property type="protein sequence ID" value="SDE78807.1"/>
    <property type="molecule type" value="Genomic_DNA"/>
</dbReference>
<gene>
    <name evidence="1" type="ORF">SAMN05216377_10286</name>
</gene>
<name>A0A1G7FSB8_PSEOR</name>
<dbReference type="Gene3D" id="3.40.720.10">
    <property type="entry name" value="Alkaline Phosphatase, subunit A"/>
    <property type="match status" value="1"/>
</dbReference>
<dbReference type="InterPro" id="IPR017850">
    <property type="entry name" value="Alkaline_phosphatase_core_sf"/>
</dbReference>
<dbReference type="GO" id="GO:0016787">
    <property type="term" value="F:hydrolase activity"/>
    <property type="evidence" value="ECO:0007669"/>
    <property type="project" value="UniProtKB-ARBA"/>
</dbReference>
<proteinExistence type="predicted"/>
<organism evidence="1 2">
    <name type="scientific">Pseudonocardia oroxyli</name>
    <dbReference type="NCBI Taxonomy" id="366584"/>
    <lineage>
        <taxon>Bacteria</taxon>
        <taxon>Bacillati</taxon>
        <taxon>Actinomycetota</taxon>
        <taxon>Actinomycetes</taxon>
        <taxon>Pseudonocardiales</taxon>
        <taxon>Pseudonocardiaceae</taxon>
        <taxon>Pseudonocardia</taxon>
    </lineage>
</organism>
<dbReference type="PANTHER" id="PTHR10151">
    <property type="entry name" value="ECTONUCLEOTIDE PYROPHOSPHATASE/PHOSPHODIESTERASE"/>
    <property type="match status" value="1"/>
</dbReference>
<dbReference type="AlphaFoldDB" id="A0A1G7FSB8"/>
<evidence type="ECO:0000313" key="1">
    <source>
        <dbReference type="EMBL" id="SDE78807.1"/>
    </source>
</evidence>
<dbReference type="PANTHER" id="PTHR10151:SF120">
    <property type="entry name" value="BIS(5'-ADENOSYL)-TRIPHOSPHATASE"/>
    <property type="match status" value="1"/>
</dbReference>
<dbReference type="Proteomes" id="UP000198967">
    <property type="component" value="Unassembled WGS sequence"/>
</dbReference>
<accession>A0A1G7FSB8</accession>
<dbReference type="OrthoDB" id="9779267at2"/>
<dbReference type="STRING" id="366584.SAMN05216377_10286"/>
<dbReference type="SUPFAM" id="SSF53649">
    <property type="entry name" value="Alkaline phosphatase-like"/>
    <property type="match status" value="1"/>
</dbReference>
<reference evidence="1 2" key="1">
    <citation type="submission" date="2016-10" db="EMBL/GenBank/DDBJ databases">
        <authorList>
            <person name="de Groot N.N."/>
        </authorList>
    </citation>
    <scope>NUCLEOTIDE SEQUENCE [LARGE SCALE GENOMIC DNA]</scope>
    <source>
        <strain evidence="1 2">CGMCC 4.3143</strain>
    </source>
</reference>
<protein>
    <submittedName>
        <fullName evidence="1">Type I phosphodiesterase / nucleotide pyrophosphatase</fullName>
    </submittedName>
</protein>
<dbReference type="Pfam" id="PF01663">
    <property type="entry name" value="Phosphodiest"/>
    <property type="match status" value="1"/>
</dbReference>
<sequence length="383" mass="40576">MYDPAPLLPRYGERSLAEVFPAVLGALGVPGPAPALGLPPVRAAAVLLIDGLGAELLTAHAPDAPTLARLATEPLTVGFPSSTSISVTSLGTGLPPGTHGLVGITFRACEDRLLDSLKWTSHAEAEATDLRDALPPEQIQPHATALERAAADRIRVTNVGPRTFRGSGLTRAALRGGHYQGVHALGDLASEILTALSGPGRRLVYGYHADLDALGHLHGPGSTPWRFQLRQVDRLVATIVEQLPPDSLLLVTGDHGMVQVTRRYDADQRTELRLGVDLLGGDPRARHVYVRPGAVEDVRAAWQETLGEDAWIVTRDEAVAENWFGPVAAHVPDRIGDLVVAMRGAAGVIRSIAEPVMSGLPGQHGSLTAEEQLVPLLLATTVR</sequence>